<sequence>MRKAGVLRPITVTDLPRVGALFSRVFRGRRAAPSAELSAYLHDLLFTSPMHDVDKGGFAHERADGRIDSAFFSVPMRFMIGDRPVVAQVVSSLMADPDGSSGILDITMKLRPKRVDLCFTDSASPITKSLFATVGGALVPVQGLEWRRAFKPASFAARRFGRFLPLPARRATNALVALATPLDWALRALHPRFHAAQTKGLEDFEMSRADFIAQAPGFVARYAVRPEWSPEELGWLLAMTDGNKTLGPLRLLGVRNAQRRTIGCIAYYGAPGEIARVLNVLADEGMETAVLGRMFQRFDEDGMVGASGNVQPWLIEGLADQRALTFRHRAFVCISTRHPEIVEAAIRNDIYVGGLAGEGWSRLMSDFS</sequence>
<gene>
    <name evidence="1" type="ORF">K6K41_06510</name>
</gene>
<reference evidence="1" key="1">
    <citation type="submission" date="2021-08" db="EMBL/GenBank/DDBJ databases">
        <authorList>
            <person name="Zhang H."/>
            <person name="Xu M."/>
            <person name="Yu Z."/>
            <person name="Yang L."/>
            <person name="Cai Y."/>
        </authorList>
    </citation>
    <scope>NUCLEOTIDE SEQUENCE</scope>
    <source>
        <strain evidence="1">CHL1</strain>
    </source>
</reference>
<dbReference type="Proteomes" id="UP000825701">
    <property type="component" value="Chromosome"/>
</dbReference>
<accession>A0A9E6UPA1</accession>
<organism evidence="1 2">
    <name type="scientific">Chenggangzhangella methanolivorans</name>
    <dbReference type="NCBI Taxonomy" id="1437009"/>
    <lineage>
        <taxon>Bacteria</taxon>
        <taxon>Pseudomonadati</taxon>
        <taxon>Pseudomonadota</taxon>
        <taxon>Alphaproteobacteria</taxon>
        <taxon>Hyphomicrobiales</taxon>
        <taxon>Methylopilaceae</taxon>
        <taxon>Chenggangzhangella</taxon>
    </lineage>
</organism>
<protein>
    <submittedName>
        <fullName evidence="1">GNAT family N-acetyltransferase</fullName>
    </submittedName>
</protein>
<dbReference type="KEGG" id="cmet:K6K41_06510"/>
<keyword evidence="2" id="KW-1185">Reference proteome</keyword>
<dbReference type="EMBL" id="CP081869">
    <property type="protein sequence ID" value="QZO01189.1"/>
    <property type="molecule type" value="Genomic_DNA"/>
</dbReference>
<proteinExistence type="predicted"/>
<dbReference type="RefSeq" id="WP_261404426.1">
    <property type="nucleotide sequence ID" value="NZ_CP081869.1"/>
</dbReference>
<name>A0A9E6UPA1_9HYPH</name>
<dbReference type="AlphaFoldDB" id="A0A9E6UPA1"/>
<evidence type="ECO:0000313" key="2">
    <source>
        <dbReference type="Proteomes" id="UP000825701"/>
    </source>
</evidence>
<evidence type="ECO:0000313" key="1">
    <source>
        <dbReference type="EMBL" id="QZO01189.1"/>
    </source>
</evidence>